<dbReference type="InterPro" id="IPR036188">
    <property type="entry name" value="FAD/NAD-bd_sf"/>
</dbReference>
<dbReference type="InterPro" id="IPR050641">
    <property type="entry name" value="RIFMO-like"/>
</dbReference>
<dbReference type="Pfam" id="PF21274">
    <property type="entry name" value="Rng_hyd_C"/>
    <property type="match status" value="1"/>
</dbReference>
<dbReference type="Gene3D" id="3.40.30.120">
    <property type="match status" value="1"/>
</dbReference>
<keyword evidence="6" id="KW-1185">Reference proteome</keyword>
<accession>A0ABN2A590</accession>
<dbReference type="Gene3D" id="3.30.9.10">
    <property type="entry name" value="D-Amino Acid Oxidase, subunit A, domain 2"/>
    <property type="match status" value="1"/>
</dbReference>
<dbReference type="Pfam" id="PF01494">
    <property type="entry name" value="FAD_binding_3"/>
    <property type="match status" value="1"/>
</dbReference>
<evidence type="ECO:0000256" key="1">
    <source>
        <dbReference type="ARBA" id="ARBA00001974"/>
    </source>
</evidence>
<sequence>MTTPLDAPFIIVGSGPVGMTLALDLGSRGIPVLLLEQSLDTTTNPRCNTTNARSMEYFRRLGLARRIRRAGLPHDHPTDIVYTTNLSGYELARFPFASTNEVFDRTAAEIDEWPTPELQHRVSQIFLEPILADELDRYESVTVRRGTRVESVEQHRDHVVVHTTDLQSGRARSFTAGHVVGCDGGSSAVRRSIGVQLHGDSRVGERRLSVYFRSDEVPLPGRPGWWYWWHGARYHGAFIQLDGKSLYLCHARVPEGEDLDTADPDVALREALGKDIAHEKIDVVRWTPRRLVADRFRVGRVLLAGDAAHVWLPMGGFGMNTGIGDAMGLGWRLSAIHRGWATDHVLDDFEQERRAVGEATSRAAQQIGDDIENLASDPRLHEDSPQGREIRAKVGQLLVEVDRKQWYSQGVQFGARYVGSAGTAAPTDAPSEEAIGRIDQYQPSSEPGARLPHHWIVEGEEAVFDLLGQGFSILRIGDAPDVGPLTDAARACGVPVTVVDLPASASATYDRHLLLVRPDMYIAWSGDELPDDPRALLDGLRGYGRDDTPLFGSRSEAIA</sequence>
<dbReference type="PRINTS" id="PR00420">
    <property type="entry name" value="RNGMNOXGNASE"/>
</dbReference>
<evidence type="ECO:0000313" key="6">
    <source>
        <dbReference type="Proteomes" id="UP001500842"/>
    </source>
</evidence>
<dbReference type="PANTHER" id="PTHR43004">
    <property type="entry name" value="TRK SYSTEM POTASSIUM UPTAKE PROTEIN"/>
    <property type="match status" value="1"/>
</dbReference>
<organism evidence="5 6">
    <name type="scientific">Nocardioides humi</name>
    <dbReference type="NCBI Taxonomy" id="449461"/>
    <lineage>
        <taxon>Bacteria</taxon>
        <taxon>Bacillati</taxon>
        <taxon>Actinomycetota</taxon>
        <taxon>Actinomycetes</taxon>
        <taxon>Propionibacteriales</taxon>
        <taxon>Nocardioidaceae</taxon>
        <taxon>Nocardioides</taxon>
    </lineage>
</organism>
<feature type="domain" description="FAD-binding" evidence="4">
    <location>
        <begin position="8"/>
        <end position="362"/>
    </location>
</feature>
<dbReference type="RefSeq" id="WP_141005780.1">
    <property type="nucleotide sequence ID" value="NZ_BAAAOR010000012.1"/>
</dbReference>
<dbReference type="InterPro" id="IPR002938">
    <property type="entry name" value="FAD-bd"/>
</dbReference>
<name>A0ABN2A590_9ACTN</name>
<dbReference type="NCBIfam" id="NF004780">
    <property type="entry name" value="PRK06126.1"/>
    <property type="match status" value="1"/>
</dbReference>
<comment type="caution">
    <text evidence="5">The sequence shown here is derived from an EMBL/GenBank/DDBJ whole genome shotgun (WGS) entry which is preliminary data.</text>
</comment>
<dbReference type="Proteomes" id="UP001500842">
    <property type="component" value="Unassembled WGS sequence"/>
</dbReference>
<keyword evidence="3" id="KW-0274">FAD</keyword>
<evidence type="ECO:0000256" key="3">
    <source>
        <dbReference type="ARBA" id="ARBA00022827"/>
    </source>
</evidence>
<comment type="cofactor">
    <cofactor evidence="1">
        <name>FAD</name>
        <dbReference type="ChEBI" id="CHEBI:57692"/>
    </cofactor>
</comment>
<evidence type="ECO:0000313" key="5">
    <source>
        <dbReference type="EMBL" id="GAA1511753.1"/>
    </source>
</evidence>
<dbReference type="SUPFAM" id="SSF51905">
    <property type="entry name" value="FAD/NAD(P)-binding domain"/>
    <property type="match status" value="1"/>
</dbReference>
<proteinExistence type="predicted"/>
<evidence type="ECO:0000256" key="2">
    <source>
        <dbReference type="ARBA" id="ARBA00022630"/>
    </source>
</evidence>
<dbReference type="Gene3D" id="3.50.50.60">
    <property type="entry name" value="FAD/NAD(P)-binding domain"/>
    <property type="match status" value="1"/>
</dbReference>
<gene>
    <name evidence="5" type="ORF">GCM10009788_15260</name>
</gene>
<keyword evidence="2" id="KW-0285">Flavoprotein</keyword>
<reference evidence="5 6" key="1">
    <citation type="journal article" date="2019" name="Int. J. Syst. Evol. Microbiol.">
        <title>The Global Catalogue of Microorganisms (GCM) 10K type strain sequencing project: providing services to taxonomists for standard genome sequencing and annotation.</title>
        <authorList>
            <consortium name="The Broad Institute Genomics Platform"/>
            <consortium name="The Broad Institute Genome Sequencing Center for Infectious Disease"/>
            <person name="Wu L."/>
            <person name="Ma J."/>
        </authorList>
    </citation>
    <scope>NUCLEOTIDE SEQUENCE [LARGE SCALE GENOMIC DNA]</scope>
    <source>
        <strain evidence="5 6">JCM 14942</strain>
    </source>
</reference>
<dbReference type="EMBL" id="BAAAOR010000012">
    <property type="protein sequence ID" value="GAA1511753.1"/>
    <property type="molecule type" value="Genomic_DNA"/>
</dbReference>
<evidence type="ECO:0000259" key="4">
    <source>
        <dbReference type="Pfam" id="PF01494"/>
    </source>
</evidence>
<protein>
    <submittedName>
        <fullName evidence="5">FAD-dependent oxidoreductase</fullName>
    </submittedName>
</protein>
<dbReference type="PANTHER" id="PTHR43004:SF19">
    <property type="entry name" value="BINDING MONOOXYGENASE, PUTATIVE (JCVI)-RELATED"/>
    <property type="match status" value="1"/>
</dbReference>